<evidence type="ECO:0000313" key="2">
    <source>
        <dbReference type="EMBL" id="TKV61240.1"/>
    </source>
</evidence>
<reference evidence="2 3" key="1">
    <citation type="submission" date="2019-05" db="EMBL/GenBank/DDBJ databases">
        <title>Nakamurella sp. N5BH11, whole genome shotgun sequence.</title>
        <authorList>
            <person name="Tuo L."/>
        </authorList>
    </citation>
    <scope>NUCLEOTIDE SEQUENCE [LARGE SCALE GENOMIC DNA]</scope>
    <source>
        <strain evidence="2 3">N5BH11</strain>
    </source>
</reference>
<gene>
    <name evidence="2" type="ORF">FDO65_06350</name>
</gene>
<name>A0A4U6QL31_9ACTN</name>
<evidence type="ECO:0000256" key="1">
    <source>
        <dbReference type="SAM" id="MobiDB-lite"/>
    </source>
</evidence>
<protein>
    <submittedName>
        <fullName evidence="2">Uncharacterized protein</fullName>
    </submittedName>
</protein>
<organism evidence="2 3">
    <name type="scientific">Nakamurella flava</name>
    <dbReference type="NCBI Taxonomy" id="2576308"/>
    <lineage>
        <taxon>Bacteria</taxon>
        <taxon>Bacillati</taxon>
        <taxon>Actinomycetota</taxon>
        <taxon>Actinomycetes</taxon>
        <taxon>Nakamurellales</taxon>
        <taxon>Nakamurellaceae</taxon>
        <taxon>Nakamurella</taxon>
    </lineage>
</organism>
<comment type="caution">
    <text evidence="2">The sequence shown here is derived from an EMBL/GenBank/DDBJ whole genome shotgun (WGS) entry which is preliminary data.</text>
</comment>
<evidence type="ECO:0000313" key="3">
    <source>
        <dbReference type="Proteomes" id="UP000306985"/>
    </source>
</evidence>
<proteinExistence type="predicted"/>
<sequence>MSAPTAVRATLSEIEDRVRESSPPPDWVEDQLTWLQVLLAALPRQAAEDRDRVDALIARLENALAGHRAAQETVSWSAPGPGAQLM</sequence>
<keyword evidence="3" id="KW-1185">Reference proteome</keyword>
<dbReference type="EMBL" id="SZZH01000001">
    <property type="protein sequence ID" value="TKV61240.1"/>
    <property type="molecule type" value="Genomic_DNA"/>
</dbReference>
<dbReference type="RefSeq" id="WP_137448544.1">
    <property type="nucleotide sequence ID" value="NZ_SZZH01000001.1"/>
</dbReference>
<feature type="region of interest" description="Disordered" evidence="1">
    <location>
        <begin position="1"/>
        <end position="25"/>
    </location>
</feature>
<dbReference type="Proteomes" id="UP000306985">
    <property type="component" value="Unassembled WGS sequence"/>
</dbReference>
<accession>A0A4U6QL31</accession>
<dbReference type="AlphaFoldDB" id="A0A4U6QL31"/>